<proteinExistence type="predicted"/>
<evidence type="ECO:0000256" key="1">
    <source>
        <dbReference type="SAM" id="MobiDB-lite"/>
    </source>
</evidence>
<dbReference type="InterPro" id="IPR001343">
    <property type="entry name" value="Hemolysn_Ca-bd"/>
</dbReference>
<feature type="region of interest" description="Disordered" evidence="1">
    <location>
        <begin position="111"/>
        <end position="139"/>
    </location>
</feature>
<organism evidence="2 3">
    <name type="scientific">Marivita geojedonensis</name>
    <dbReference type="NCBI Taxonomy" id="1123756"/>
    <lineage>
        <taxon>Bacteria</taxon>
        <taxon>Pseudomonadati</taxon>
        <taxon>Pseudomonadota</taxon>
        <taxon>Alphaproteobacteria</taxon>
        <taxon>Rhodobacterales</taxon>
        <taxon>Roseobacteraceae</taxon>
        <taxon>Marivita</taxon>
    </lineage>
</organism>
<sequence>MTDVFNNLFNRDPSNIGPDNFWVKEVLKPGAEVGQVILNIMSGAQGNDLAVLTNKIDVATAYVAAAEAVGDNGTGALKDTILDNVDGTQASVDTATATITAAFPVAGNTINLTTSQDQPGGGGGGTDTQGTGNDDTYSATISANGAGTLQDNDVIAAGGGTDTLAVRVISLNNTETVAPAATGLEEISVDNQAQNGTFIFNFVAIEGEMSVTSTMSSSTNAIFTDFTNLDEGTQIRLVNMNGETTASFKGDRSASTNDVIDLYVENSGVLEDSAIFYAATTAPTSDTTFEIANIETGGTGPSVLDLQGMELLSLVITGDQKLFLEDTDDSFSTLQSVDASGMTAGGLAINAEGSTVSSFSFTGSGQADSLELNNSLFNSANTLSLNGGGGMDTLIVETFTNLSPSSINQVTSFEMLEASNAVSSLVANNYTNIDTFIFAGQTSNGNRLNITGIQNDDHFIFTSDQGQGDETVRFSGQNAGTSLSFELEAQSGTGGEIRIVTDTNSGNDNAAIGFGNSNISSVEIISSGSNAAANVIRSEDNGSDLYYAFDNQNGPTNFTISGSQALTITAETGVNLNAASDERGFEGAVNLDGSNATGDLRIAGSGAADVIQGGSGNDVLYGLGGDNVLTGNEGSDQFRFSNWSGTSTIQDFTAGEDTVGLQRVAFGNTTETQAGTVVSTDDYIENVASITGLSNAETLRIVELQTALSQDQIENQTGSALQSYILVFNSTSGKGELWFDTDWSTTTSRSQTAVFDNIDSLVELTGLSNTDFVEYTF</sequence>
<dbReference type="GO" id="GO:0005509">
    <property type="term" value="F:calcium ion binding"/>
    <property type="evidence" value="ECO:0007669"/>
    <property type="project" value="InterPro"/>
</dbReference>
<name>A0A1X4NEC2_9RHOB</name>
<evidence type="ECO:0000313" key="2">
    <source>
        <dbReference type="EMBL" id="OSQ45270.1"/>
    </source>
</evidence>
<dbReference type="InterPro" id="IPR011049">
    <property type="entry name" value="Serralysin-like_metalloprot_C"/>
</dbReference>
<evidence type="ECO:0000313" key="3">
    <source>
        <dbReference type="Proteomes" id="UP000193926"/>
    </source>
</evidence>
<keyword evidence="3" id="KW-1185">Reference proteome</keyword>
<dbReference type="Gene3D" id="2.150.10.10">
    <property type="entry name" value="Serralysin-like metalloprotease, C-terminal"/>
    <property type="match status" value="1"/>
</dbReference>
<dbReference type="PRINTS" id="PR00313">
    <property type="entry name" value="CABNDNGRPT"/>
</dbReference>
<accession>A0A1X4NEC2</accession>
<comment type="caution">
    <text evidence="2">The sequence shown here is derived from an EMBL/GenBank/DDBJ whole genome shotgun (WGS) entry which is preliminary data.</text>
</comment>
<protein>
    <submittedName>
        <fullName evidence="2">Uncharacterized protein</fullName>
    </submittedName>
</protein>
<dbReference type="EMBL" id="JFKC01000027">
    <property type="protein sequence ID" value="OSQ45270.1"/>
    <property type="molecule type" value="Genomic_DNA"/>
</dbReference>
<gene>
    <name evidence="2" type="ORF">MGEO_18285</name>
</gene>
<dbReference type="STRING" id="1123756.MGEO_18285"/>
<dbReference type="SUPFAM" id="SSF51120">
    <property type="entry name" value="beta-Roll"/>
    <property type="match status" value="1"/>
</dbReference>
<dbReference type="Pfam" id="PF00353">
    <property type="entry name" value="HemolysinCabind"/>
    <property type="match status" value="2"/>
</dbReference>
<dbReference type="Proteomes" id="UP000193926">
    <property type="component" value="Unassembled WGS sequence"/>
</dbReference>
<dbReference type="AlphaFoldDB" id="A0A1X4NEC2"/>
<reference evidence="2 3" key="1">
    <citation type="submission" date="2014-03" db="EMBL/GenBank/DDBJ databases">
        <title>The draft genome sequence of Marivita geojedonensis KCTC 23882.</title>
        <authorList>
            <person name="Lai Q."/>
            <person name="Shao Z."/>
        </authorList>
    </citation>
    <scope>NUCLEOTIDE SEQUENCE [LARGE SCALE GENOMIC DNA]</scope>
    <source>
        <strain evidence="2 3">DPG-138</strain>
    </source>
</reference>